<sequence length="134" mass="15374">MENFNLDAIRQIIETDHQAYDENFTKGDASQFAKHYTTDACIFPANYPKMFGTEAINAFFDGAYKMGIRNIKLTSSEVMGGPEFVIESGAVELLIDKGISVYKGKFIIIWKQQNDQWKMYRDIWNIDTPAQTQN</sequence>
<dbReference type="Proteomes" id="UP001589734">
    <property type="component" value="Unassembled WGS sequence"/>
</dbReference>
<evidence type="ECO:0000313" key="2">
    <source>
        <dbReference type="EMBL" id="MFC0077868.1"/>
    </source>
</evidence>
<comment type="caution">
    <text evidence="2">The sequence shown here is derived from an EMBL/GenBank/DDBJ whole genome shotgun (WGS) entry which is preliminary data.</text>
</comment>
<dbReference type="Gene3D" id="3.10.450.50">
    <property type="match status" value="1"/>
</dbReference>
<evidence type="ECO:0000259" key="1">
    <source>
        <dbReference type="Pfam" id="PF14534"/>
    </source>
</evidence>
<dbReference type="InterPro" id="IPR032710">
    <property type="entry name" value="NTF2-like_dom_sf"/>
</dbReference>
<organism evidence="2 3">
    <name type="scientific">Flavobacterium procerum</name>
    <dbReference type="NCBI Taxonomy" id="1455569"/>
    <lineage>
        <taxon>Bacteria</taxon>
        <taxon>Pseudomonadati</taxon>
        <taxon>Bacteroidota</taxon>
        <taxon>Flavobacteriia</taxon>
        <taxon>Flavobacteriales</taxon>
        <taxon>Flavobacteriaceae</taxon>
        <taxon>Flavobacterium</taxon>
    </lineage>
</organism>
<dbReference type="EMBL" id="JBHLYW010000009">
    <property type="protein sequence ID" value="MFC0077868.1"/>
    <property type="molecule type" value="Genomic_DNA"/>
</dbReference>
<gene>
    <name evidence="2" type="ORF">ACFFLS_12530</name>
</gene>
<proteinExistence type="predicted"/>
<keyword evidence="3" id="KW-1185">Reference proteome</keyword>
<name>A0ABV6BQZ3_9FLAO</name>
<dbReference type="SUPFAM" id="SSF54427">
    <property type="entry name" value="NTF2-like"/>
    <property type="match status" value="1"/>
</dbReference>
<protein>
    <submittedName>
        <fullName evidence="2">YybH family protein</fullName>
    </submittedName>
</protein>
<feature type="domain" description="DUF4440" evidence="1">
    <location>
        <begin position="17"/>
        <end position="119"/>
    </location>
</feature>
<dbReference type="InterPro" id="IPR027843">
    <property type="entry name" value="DUF4440"/>
</dbReference>
<dbReference type="Pfam" id="PF14534">
    <property type="entry name" value="DUF4440"/>
    <property type="match status" value="1"/>
</dbReference>
<evidence type="ECO:0000313" key="3">
    <source>
        <dbReference type="Proteomes" id="UP001589734"/>
    </source>
</evidence>
<dbReference type="RefSeq" id="WP_379686476.1">
    <property type="nucleotide sequence ID" value="NZ_JBHLYW010000009.1"/>
</dbReference>
<reference evidence="2 3" key="1">
    <citation type="submission" date="2024-09" db="EMBL/GenBank/DDBJ databases">
        <authorList>
            <person name="Sun Q."/>
            <person name="Mori K."/>
        </authorList>
    </citation>
    <scope>NUCLEOTIDE SEQUENCE [LARGE SCALE GENOMIC DNA]</scope>
    <source>
        <strain evidence="2 3">CGMCC 1.12926</strain>
    </source>
</reference>
<accession>A0ABV6BQZ3</accession>